<sequence>MDEIFHDRAAQRREVRLQFIDDAVDYFQQQIGYTASNESQWNLMSAMYYAGTLFTTIDSSLSADDQLMIIATG</sequence>
<dbReference type="Gene3D" id="1.10.287.70">
    <property type="match status" value="1"/>
</dbReference>
<gene>
    <name evidence="1" type="ORF">GCK32_011806</name>
</gene>
<reference evidence="1 2" key="1">
    <citation type="submission" date="2019-10" db="EMBL/GenBank/DDBJ databases">
        <title>Assembly and Annotation for the nematode Trichostrongylus colubriformis.</title>
        <authorList>
            <person name="Martin J."/>
        </authorList>
    </citation>
    <scope>NUCLEOTIDE SEQUENCE [LARGE SCALE GENOMIC DNA]</scope>
    <source>
        <strain evidence="1">G859</strain>
        <tissue evidence="1">Whole worm</tissue>
    </source>
</reference>
<accession>A0AAN8I898</accession>
<evidence type="ECO:0000313" key="1">
    <source>
        <dbReference type="EMBL" id="KAK5964454.1"/>
    </source>
</evidence>
<proteinExistence type="predicted"/>
<dbReference type="Proteomes" id="UP001331761">
    <property type="component" value="Unassembled WGS sequence"/>
</dbReference>
<organism evidence="1 2">
    <name type="scientific">Trichostrongylus colubriformis</name>
    <name type="common">Black scour worm</name>
    <dbReference type="NCBI Taxonomy" id="6319"/>
    <lineage>
        <taxon>Eukaryota</taxon>
        <taxon>Metazoa</taxon>
        <taxon>Ecdysozoa</taxon>
        <taxon>Nematoda</taxon>
        <taxon>Chromadorea</taxon>
        <taxon>Rhabditida</taxon>
        <taxon>Rhabditina</taxon>
        <taxon>Rhabditomorpha</taxon>
        <taxon>Strongyloidea</taxon>
        <taxon>Trichostrongylidae</taxon>
        <taxon>Trichostrongylus</taxon>
    </lineage>
</organism>
<keyword evidence="2" id="KW-1185">Reference proteome</keyword>
<name>A0AAN8I898_TRICO</name>
<comment type="caution">
    <text evidence="1">The sequence shown here is derived from an EMBL/GenBank/DDBJ whole genome shotgun (WGS) entry which is preliminary data.</text>
</comment>
<dbReference type="AlphaFoldDB" id="A0AAN8I898"/>
<evidence type="ECO:0000313" key="2">
    <source>
        <dbReference type="Proteomes" id="UP001331761"/>
    </source>
</evidence>
<protein>
    <submittedName>
        <fullName evidence="1">Uncharacterized protein</fullName>
    </submittedName>
</protein>
<dbReference type="EMBL" id="WIXE01025777">
    <property type="protein sequence ID" value="KAK5964454.1"/>
    <property type="molecule type" value="Genomic_DNA"/>
</dbReference>